<feature type="binding site" evidence="8">
    <location>
        <begin position="253"/>
        <end position="254"/>
    </location>
    <ligand>
        <name>ATP</name>
        <dbReference type="ChEBI" id="CHEBI:30616"/>
    </ligand>
</feature>
<dbReference type="InterPro" id="IPR030616">
    <property type="entry name" value="Aur-like"/>
</dbReference>
<dbReference type="SMART" id="SM00220">
    <property type="entry name" value="S_TKc"/>
    <property type="match status" value="1"/>
</dbReference>
<keyword evidence="2" id="KW-0723">Serine/threonine-protein kinase</keyword>
<dbReference type="Proteomes" id="UP000187209">
    <property type="component" value="Unassembled WGS sequence"/>
</dbReference>
<dbReference type="AlphaFoldDB" id="A0A1R2C7G1"/>
<evidence type="ECO:0000256" key="1">
    <source>
        <dbReference type="ARBA" id="ARBA00011245"/>
    </source>
</evidence>
<evidence type="ECO:0000313" key="13">
    <source>
        <dbReference type="Proteomes" id="UP000187209"/>
    </source>
</evidence>
<reference evidence="12 13" key="1">
    <citation type="submission" date="2016-11" db="EMBL/GenBank/DDBJ databases">
        <title>The macronuclear genome of Stentor coeruleus: a giant cell with tiny introns.</title>
        <authorList>
            <person name="Slabodnick M."/>
            <person name="Ruby J.G."/>
            <person name="Reiff S.B."/>
            <person name="Swart E.C."/>
            <person name="Gosai S."/>
            <person name="Prabakaran S."/>
            <person name="Witkowska E."/>
            <person name="Larue G.E."/>
            <person name="Fisher S."/>
            <person name="Freeman R.M."/>
            <person name="Gunawardena J."/>
            <person name="Chu W."/>
            <person name="Stover N.A."/>
            <person name="Gregory B.D."/>
            <person name="Nowacki M."/>
            <person name="Derisi J."/>
            <person name="Roy S.W."/>
            <person name="Marshall W.F."/>
            <person name="Sood P."/>
        </authorList>
    </citation>
    <scope>NUCLEOTIDE SEQUENCE [LARGE SCALE GENOMIC DNA]</scope>
    <source>
        <strain evidence="12">WM001</strain>
    </source>
</reference>
<protein>
    <recommendedName>
        <fullName evidence="11">Protein kinase domain-containing protein</fullName>
    </recommendedName>
</protein>
<dbReference type="GO" id="GO:0004674">
    <property type="term" value="F:protein serine/threonine kinase activity"/>
    <property type="evidence" value="ECO:0007669"/>
    <property type="project" value="UniProtKB-KW"/>
</dbReference>
<feature type="cross-link" description="Glycyl lysine isopeptide (Lys-Gly) (interchain with G-Cter in SUMO2)" evidence="9">
    <location>
        <position position="251"/>
    </location>
</feature>
<evidence type="ECO:0000256" key="9">
    <source>
        <dbReference type="PIRSR" id="PIRSR630616-3"/>
    </source>
</evidence>
<dbReference type="GO" id="GO:0005524">
    <property type="term" value="F:ATP binding"/>
    <property type="evidence" value="ECO:0007669"/>
    <property type="project" value="UniProtKB-KW"/>
</dbReference>
<evidence type="ECO:0000259" key="11">
    <source>
        <dbReference type="PROSITE" id="PS50011"/>
    </source>
</evidence>
<evidence type="ECO:0000313" key="12">
    <source>
        <dbReference type="EMBL" id="OMJ84921.1"/>
    </source>
</evidence>
<dbReference type="PROSITE" id="PS00108">
    <property type="entry name" value="PROTEIN_KINASE_ST"/>
    <property type="match status" value="1"/>
</dbReference>
<gene>
    <name evidence="12" type="ORF">SteCoe_13907</name>
</gene>
<feature type="region of interest" description="Disordered" evidence="10">
    <location>
        <begin position="1"/>
        <end position="34"/>
    </location>
</feature>
<feature type="binding site" evidence="8">
    <location>
        <position position="267"/>
    </location>
    <ligand>
        <name>ATP</name>
        <dbReference type="ChEBI" id="CHEBI:30616"/>
    </ligand>
</feature>
<evidence type="ECO:0000256" key="8">
    <source>
        <dbReference type="PIRSR" id="PIRSR630616-2"/>
    </source>
</evidence>
<comment type="caution">
    <text evidence="12">The sequence shown here is derived from an EMBL/GenBank/DDBJ whole genome shotgun (WGS) entry which is preliminary data.</text>
</comment>
<keyword evidence="4 8" id="KW-0547">Nucleotide-binding</keyword>
<keyword evidence="3" id="KW-0808">Transferase</keyword>
<dbReference type="FunFam" id="3.30.200.20:FF:000042">
    <property type="entry name" value="Aurora kinase A"/>
    <property type="match status" value="1"/>
</dbReference>
<dbReference type="InterPro" id="IPR000719">
    <property type="entry name" value="Prot_kinase_dom"/>
</dbReference>
<evidence type="ECO:0000256" key="6">
    <source>
        <dbReference type="ARBA" id="ARBA00022840"/>
    </source>
</evidence>
<dbReference type="InterPro" id="IPR008271">
    <property type="entry name" value="Ser/Thr_kinase_AS"/>
</dbReference>
<keyword evidence="6 8" id="KW-0067">ATP-binding</keyword>
<evidence type="ECO:0000256" key="10">
    <source>
        <dbReference type="SAM" id="MobiDB-lite"/>
    </source>
</evidence>
<accession>A0A1R2C7G1</accession>
<dbReference type="SUPFAM" id="SSF56112">
    <property type="entry name" value="Protein kinase-like (PK-like)"/>
    <property type="match status" value="1"/>
</dbReference>
<keyword evidence="13" id="KW-1185">Reference proteome</keyword>
<dbReference type="FunFam" id="1.10.510.10:FF:000571">
    <property type="entry name" value="Maternal embryonic leucine zipper kinase"/>
    <property type="match status" value="1"/>
</dbReference>
<name>A0A1R2C7G1_9CILI</name>
<feature type="domain" description="Protein kinase" evidence="11">
    <location>
        <begin position="124"/>
        <end position="376"/>
    </location>
</feature>
<dbReference type="Pfam" id="PF00069">
    <property type="entry name" value="Pkinase"/>
    <property type="match status" value="1"/>
</dbReference>
<dbReference type="PROSITE" id="PS50011">
    <property type="entry name" value="PROTEIN_KINASE_DOM"/>
    <property type="match status" value="1"/>
</dbReference>
<evidence type="ECO:0000256" key="4">
    <source>
        <dbReference type="ARBA" id="ARBA00022741"/>
    </source>
</evidence>
<dbReference type="EMBL" id="MPUH01000254">
    <property type="protein sequence ID" value="OMJ84921.1"/>
    <property type="molecule type" value="Genomic_DNA"/>
</dbReference>
<organism evidence="12 13">
    <name type="scientific">Stentor coeruleus</name>
    <dbReference type="NCBI Taxonomy" id="5963"/>
    <lineage>
        <taxon>Eukaryota</taxon>
        <taxon>Sar</taxon>
        <taxon>Alveolata</taxon>
        <taxon>Ciliophora</taxon>
        <taxon>Postciliodesmatophora</taxon>
        <taxon>Heterotrichea</taxon>
        <taxon>Heterotrichida</taxon>
        <taxon>Stentoridae</taxon>
        <taxon>Stentor</taxon>
    </lineage>
</organism>
<keyword evidence="5" id="KW-0418">Kinase</keyword>
<feature type="compositionally biased region" description="Polar residues" evidence="10">
    <location>
        <begin position="1"/>
        <end position="19"/>
    </location>
</feature>
<evidence type="ECO:0000256" key="7">
    <source>
        <dbReference type="PIRSR" id="PIRSR630616-1"/>
    </source>
</evidence>
<feature type="binding site" evidence="8">
    <location>
        <position position="153"/>
    </location>
    <ligand>
        <name>ATP</name>
        <dbReference type="ChEBI" id="CHEBI:30616"/>
    </ligand>
</feature>
<evidence type="ECO:0000256" key="3">
    <source>
        <dbReference type="ARBA" id="ARBA00022679"/>
    </source>
</evidence>
<proteinExistence type="predicted"/>
<feature type="active site" description="Proton acceptor" evidence="7">
    <location>
        <position position="249"/>
    </location>
</feature>
<comment type="subunit">
    <text evidence="1">Monomer.</text>
</comment>
<dbReference type="Gene3D" id="1.10.510.10">
    <property type="entry name" value="Transferase(Phosphotransferase) domain 1"/>
    <property type="match status" value="1"/>
</dbReference>
<sequence>MKSLENRSPSRIVSKTCRNSLGVPKNPIKENELKSSPGLSLKFIKKKSQGCSPLLDETPSPELPVRPSRKSLNCVNVLGKTEKKVKNLTSPRVFKLITPKCSKDFAGFYSTRNTVATSTMLEDYEFVQVIGQGMLSVVRKAICRKNGAIVAIKSYDKSKWKSLGQHVNIKQEIEILSKISHKNIVGLIDTFETESEIHIVTEYITGISLYSYLKKHVGTRVLENEAKMIFEQIFAAVEYLHDNNIAHGDLKLENILITSGDVVKIIDFGFSSYCHQKKTVFCGTSSYLSPEITQMVEYFPAPADIWSLGVIFFTMLTGTYPFKATSDNELFKKIQKGHVKVPDFISNEAGRLLGRMLRIDAKMRSSIKHLIKDPWFTCESQSEKDPKCKLSLSNSLIKDNSQRNCKRSETVVEKAKGAWKISLKKLLTVDK</sequence>
<evidence type="ECO:0000256" key="5">
    <source>
        <dbReference type="ARBA" id="ARBA00022777"/>
    </source>
</evidence>
<dbReference type="InterPro" id="IPR011009">
    <property type="entry name" value="Kinase-like_dom_sf"/>
</dbReference>
<evidence type="ECO:0000256" key="2">
    <source>
        <dbReference type="ARBA" id="ARBA00022527"/>
    </source>
</evidence>
<dbReference type="PANTHER" id="PTHR24350">
    <property type="entry name" value="SERINE/THREONINE-PROTEIN KINASE IAL-RELATED"/>
    <property type="match status" value="1"/>
</dbReference>
<dbReference type="OrthoDB" id="449424at2759"/>